<evidence type="ECO:0000256" key="2">
    <source>
        <dbReference type="ARBA" id="ARBA00022670"/>
    </source>
</evidence>
<dbReference type="InterPro" id="IPR035914">
    <property type="entry name" value="Sperma_CUB_dom_sf"/>
</dbReference>
<keyword evidence="4" id="KW-0378">Hydrolase</keyword>
<proteinExistence type="predicted"/>
<dbReference type="Proteomes" id="UP000050761">
    <property type="component" value="Unassembled WGS sequence"/>
</dbReference>
<reference evidence="13" key="2">
    <citation type="submission" date="2019-09" db="UniProtKB">
        <authorList>
            <consortium name="WormBaseParasite"/>
        </authorList>
    </citation>
    <scope>IDENTIFICATION</scope>
</reference>
<protein>
    <submittedName>
        <fullName evidence="13">CUB domain-containing protein</fullName>
    </submittedName>
</protein>
<dbReference type="AlphaFoldDB" id="A0A183G717"/>
<dbReference type="PROSITE" id="PS51864">
    <property type="entry name" value="ASTACIN"/>
    <property type="match status" value="1"/>
</dbReference>
<dbReference type="SUPFAM" id="SSF49854">
    <property type="entry name" value="Spermadhesin, CUB domain"/>
    <property type="match status" value="1"/>
</dbReference>
<gene>
    <name evidence="11" type="ORF">HPBE_LOCUS17538</name>
</gene>
<dbReference type="PANTHER" id="PTHR10127:SF793">
    <property type="entry name" value="ZINC METALLOPROTEINASE NAS-31"/>
    <property type="match status" value="1"/>
</dbReference>
<reference evidence="11 12" key="1">
    <citation type="submission" date="2018-11" db="EMBL/GenBank/DDBJ databases">
        <authorList>
            <consortium name="Pathogen Informatics"/>
        </authorList>
    </citation>
    <scope>NUCLEOTIDE SEQUENCE [LARGE SCALE GENOMIC DNA]</scope>
</reference>
<feature type="domain" description="CUB" evidence="9">
    <location>
        <begin position="109"/>
        <end position="227"/>
    </location>
</feature>
<accession>A0A3P8EPQ2</accession>
<sequence>MATTATNFNYHVPFDVGSIMLYTSTTGSANNKPTVLPVDPLHRNTLGSPFISFYDFLLLNRHYNCTEKCKPKSSAQCAVGGFPHPRNCSKCICPGGYGGPLCKHRPSGCGSVLTATPVASTFKDILGNKSLGRTLREDFSKCHYWIKAPKGKKVEIKLLHFSAGMESDGCRIGGVEIKTQADQRLTGYRFCSKDNLNTTLVSPHSVVPIITYNRAYYTKTVIQYRHL</sequence>
<dbReference type="GO" id="GO:0004222">
    <property type="term" value="F:metalloendopeptidase activity"/>
    <property type="evidence" value="ECO:0007669"/>
    <property type="project" value="InterPro"/>
</dbReference>
<evidence type="ECO:0000256" key="5">
    <source>
        <dbReference type="ARBA" id="ARBA00022833"/>
    </source>
</evidence>
<dbReference type="OrthoDB" id="5819035at2759"/>
<keyword evidence="3" id="KW-0479">Metal-binding</keyword>
<evidence type="ECO:0000256" key="1">
    <source>
        <dbReference type="ARBA" id="ARBA00022536"/>
    </source>
</evidence>
<feature type="domain" description="Peptidase M12A" evidence="10">
    <location>
        <begin position="1"/>
        <end position="66"/>
    </location>
</feature>
<keyword evidence="12" id="KW-1185">Reference proteome</keyword>
<evidence type="ECO:0000256" key="3">
    <source>
        <dbReference type="ARBA" id="ARBA00022723"/>
    </source>
</evidence>
<evidence type="ECO:0000313" key="13">
    <source>
        <dbReference type="WBParaSite" id="HPBE_0001753901-mRNA-1"/>
    </source>
</evidence>
<accession>A0A183G717</accession>
<dbReference type="InterPro" id="IPR000859">
    <property type="entry name" value="CUB_dom"/>
</dbReference>
<dbReference type="InterPro" id="IPR001506">
    <property type="entry name" value="Peptidase_M12A"/>
</dbReference>
<evidence type="ECO:0000256" key="7">
    <source>
        <dbReference type="ARBA" id="ARBA00023157"/>
    </source>
</evidence>
<keyword evidence="6" id="KW-0482">Metalloprotease</keyword>
<dbReference type="Gene3D" id="2.60.120.290">
    <property type="entry name" value="Spermadhesin, CUB domain"/>
    <property type="match status" value="1"/>
</dbReference>
<dbReference type="GO" id="GO:0006508">
    <property type="term" value="P:proteolysis"/>
    <property type="evidence" value="ECO:0007669"/>
    <property type="project" value="UniProtKB-KW"/>
</dbReference>
<keyword evidence="5" id="KW-0862">Zinc</keyword>
<keyword evidence="7" id="KW-1015">Disulfide bond</keyword>
<keyword evidence="2" id="KW-0645">Protease</keyword>
<evidence type="ECO:0000256" key="4">
    <source>
        <dbReference type="ARBA" id="ARBA00022801"/>
    </source>
</evidence>
<dbReference type="PROSITE" id="PS01180">
    <property type="entry name" value="CUB"/>
    <property type="match status" value="1"/>
</dbReference>
<dbReference type="Gene3D" id="3.40.390.10">
    <property type="entry name" value="Collagenase (Catalytic Domain)"/>
    <property type="match status" value="1"/>
</dbReference>
<evidence type="ECO:0000313" key="12">
    <source>
        <dbReference type="Proteomes" id="UP000050761"/>
    </source>
</evidence>
<dbReference type="PANTHER" id="PTHR10127">
    <property type="entry name" value="DISCOIDIN, CUB, EGF, LAMININ , AND ZINC METALLOPROTEASE DOMAIN CONTAINING"/>
    <property type="match status" value="1"/>
</dbReference>
<evidence type="ECO:0000259" key="9">
    <source>
        <dbReference type="PROSITE" id="PS01180"/>
    </source>
</evidence>
<dbReference type="GO" id="GO:0046872">
    <property type="term" value="F:metal ion binding"/>
    <property type="evidence" value="ECO:0007669"/>
    <property type="project" value="UniProtKB-KW"/>
</dbReference>
<dbReference type="SUPFAM" id="SSF55486">
    <property type="entry name" value="Metalloproteases ('zincins'), catalytic domain"/>
    <property type="match status" value="1"/>
</dbReference>
<keyword evidence="1" id="KW-0245">EGF-like domain</keyword>
<organism evidence="12 13">
    <name type="scientific">Heligmosomoides polygyrus</name>
    <name type="common">Parasitic roundworm</name>
    <dbReference type="NCBI Taxonomy" id="6339"/>
    <lineage>
        <taxon>Eukaryota</taxon>
        <taxon>Metazoa</taxon>
        <taxon>Ecdysozoa</taxon>
        <taxon>Nematoda</taxon>
        <taxon>Chromadorea</taxon>
        <taxon>Rhabditida</taxon>
        <taxon>Rhabditina</taxon>
        <taxon>Rhabditomorpha</taxon>
        <taxon>Strongyloidea</taxon>
        <taxon>Heligmosomidae</taxon>
        <taxon>Heligmosomoides</taxon>
    </lineage>
</organism>
<evidence type="ECO:0000313" key="11">
    <source>
        <dbReference type="EMBL" id="VDP09156.1"/>
    </source>
</evidence>
<name>A0A183G717_HELPZ</name>
<evidence type="ECO:0000256" key="6">
    <source>
        <dbReference type="ARBA" id="ARBA00023049"/>
    </source>
</evidence>
<dbReference type="Pfam" id="PF01400">
    <property type="entry name" value="Astacin"/>
    <property type="match status" value="1"/>
</dbReference>
<evidence type="ECO:0000256" key="8">
    <source>
        <dbReference type="PROSITE-ProRule" id="PRU00059"/>
    </source>
</evidence>
<comment type="caution">
    <text evidence="8">Lacks conserved residue(s) required for the propagation of feature annotation.</text>
</comment>
<evidence type="ECO:0000259" key="10">
    <source>
        <dbReference type="PROSITE" id="PS51864"/>
    </source>
</evidence>
<dbReference type="InterPro" id="IPR024079">
    <property type="entry name" value="MetalloPept_cat_dom_sf"/>
</dbReference>
<dbReference type="EMBL" id="UZAH01030076">
    <property type="protein sequence ID" value="VDP09156.1"/>
    <property type="molecule type" value="Genomic_DNA"/>
</dbReference>
<dbReference type="WBParaSite" id="HPBE_0001753901-mRNA-1">
    <property type="protein sequence ID" value="HPBE_0001753901-mRNA-1"/>
    <property type="gene ID" value="HPBE_0001753901"/>
</dbReference>